<organism evidence="1 2">
    <name type="scientific">Canavalia gladiata</name>
    <name type="common">Sword bean</name>
    <name type="synonym">Dolichos gladiatus</name>
    <dbReference type="NCBI Taxonomy" id="3824"/>
    <lineage>
        <taxon>Eukaryota</taxon>
        <taxon>Viridiplantae</taxon>
        <taxon>Streptophyta</taxon>
        <taxon>Embryophyta</taxon>
        <taxon>Tracheophyta</taxon>
        <taxon>Spermatophyta</taxon>
        <taxon>Magnoliopsida</taxon>
        <taxon>eudicotyledons</taxon>
        <taxon>Gunneridae</taxon>
        <taxon>Pentapetalae</taxon>
        <taxon>rosids</taxon>
        <taxon>fabids</taxon>
        <taxon>Fabales</taxon>
        <taxon>Fabaceae</taxon>
        <taxon>Papilionoideae</taxon>
        <taxon>50 kb inversion clade</taxon>
        <taxon>NPAAA clade</taxon>
        <taxon>indigoferoid/millettioid clade</taxon>
        <taxon>Phaseoleae</taxon>
        <taxon>Canavalia</taxon>
    </lineage>
</organism>
<comment type="caution">
    <text evidence="1">The sequence shown here is derived from an EMBL/GenBank/DDBJ whole genome shotgun (WGS) entry which is preliminary data.</text>
</comment>
<evidence type="ECO:0000313" key="1">
    <source>
        <dbReference type="EMBL" id="KAK7360249.1"/>
    </source>
</evidence>
<evidence type="ECO:0000313" key="2">
    <source>
        <dbReference type="Proteomes" id="UP001367508"/>
    </source>
</evidence>
<keyword evidence="2" id="KW-1185">Reference proteome</keyword>
<dbReference type="Proteomes" id="UP001367508">
    <property type="component" value="Unassembled WGS sequence"/>
</dbReference>
<gene>
    <name evidence="1" type="ORF">VNO77_02232</name>
</gene>
<accession>A0AAN9MXS4</accession>
<protein>
    <submittedName>
        <fullName evidence="1">Uncharacterized protein</fullName>
    </submittedName>
</protein>
<name>A0AAN9MXS4_CANGL</name>
<proteinExistence type="predicted"/>
<sequence length="170" mass="19411">MVIGPVPSFCTKAIGLVELEQITRLKMCAFSLHRELPCFFRGLQDLSIHWGDSLSQCVNGQPVGPLHCSYTLSFLIPIRIIENRADRGTFSAFVFPLSKHSVPSYRRTSVFPGLVITMSKWQQLQNQEQEDLNVPYDCGHGKLHDRSFDPLDFLTYAEGRFPKPEEIRRV</sequence>
<reference evidence="1 2" key="1">
    <citation type="submission" date="2024-01" db="EMBL/GenBank/DDBJ databases">
        <title>The genomes of 5 underutilized Papilionoideae crops provide insights into root nodulation and disease resistanc.</title>
        <authorList>
            <person name="Jiang F."/>
        </authorList>
    </citation>
    <scope>NUCLEOTIDE SEQUENCE [LARGE SCALE GENOMIC DNA]</scope>
    <source>
        <strain evidence="1">LVBAO_FW01</strain>
        <tissue evidence="1">Leaves</tissue>
    </source>
</reference>
<dbReference type="EMBL" id="JAYMYQ010000001">
    <property type="protein sequence ID" value="KAK7360249.1"/>
    <property type="molecule type" value="Genomic_DNA"/>
</dbReference>
<dbReference type="AlphaFoldDB" id="A0AAN9MXS4"/>